<dbReference type="Proteomes" id="UP000596092">
    <property type="component" value="Chromosome"/>
</dbReference>
<organism evidence="14 15">
    <name type="scientific">Desulfobulbus oligotrophicus</name>
    <dbReference type="NCBI Taxonomy" id="1909699"/>
    <lineage>
        <taxon>Bacteria</taxon>
        <taxon>Pseudomonadati</taxon>
        <taxon>Thermodesulfobacteriota</taxon>
        <taxon>Desulfobulbia</taxon>
        <taxon>Desulfobulbales</taxon>
        <taxon>Desulfobulbaceae</taxon>
        <taxon>Desulfobulbus</taxon>
    </lineage>
</organism>
<evidence type="ECO:0000259" key="11">
    <source>
        <dbReference type="PROSITE" id="PS50109"/>
    </source>
</evidence>
<dbReference type="PROSITE" id="PS50885">
    <property type="entry name" value="HAMP"/>
    <property type="match status" value="1"/>
</dbReference>
<dbReference type="InterPro" id="IPR004358">
    <property type="entry name" value="Sig_transdc_His_kin-like_C"/>
</dbReference>
<dbReference type="InterPro" id="IPR017232">
    <property type="entry name" value="NtrY"/>
</dbReference>
<dbReference type="Gene3D" id="3.30.450.20">
    <property type="entry name" value="PAS domain"/>
    <property type="match status" value="1"/>
</dbReference>
<dbReference type="EC" id="2.7.13.3" evidence="3"/>
<feature type="transmembrane region" description="Helical" evidence="10">
    <location>
        <begin position="44"/>
        <end position="69"/>
    </location>
</feature>
<evidence type="ECO:0000256" key="2">
    <source>
        <dbReference type="ARBA" id="ARBA00004370"/>
    </source>
</evidence>
<feature type="transmembrane region" description="Helical" evidence="10">
    <location>
        <begin position="12"/>
        <end position="32"/>
    </location>
</feature>
<keyword evidence="9" id="KW-0902">Two-component regulatory system</keyword>
<dbReference type="SUPFAM" id="SSF47384">
    <property type="entry name" value="Homodimeric domain of signal transducing histidine kinase"/>
    <property type="match status" value="1"/>
</dbReference>
<dbReference type="PIRSF" id="PIRSF037532">
    <property type="entry name" value="STHK_NtrY"/>
    <property type="match status" value="1"/>
</dbReference>
<dbReference type="CDD" id="cd00075">
    <property type="entry name" value="HATPase"/>
    <property type="match status" value="1"/>
</dbReference>
<dbReference type="GO" id="GO:0006355">
    <property type="term" value="P:regulation of DNA-templated transcription"/>
    <property type="evidence" value="ECO:0007669"/>
    <property type="project" value="InterPro"/>
</dbReference>
<name>A0A7T5VF11_9BACT</name>
<evidence type="ECO:0000256" key="4">
    <source>
        <dbReference type="ARBA" id="ARBA00022553"/>
    </source>
</evidence>
<keyword evidence="7" id="KW-0418">Kinase</keyword>
<dbReference type="Pfam" id="PF00989">
    <property type="entry name" value="PAS"/>
    <property type="match status" value="1"/>
</dbReference>
<dbReference type="InterPro" id="IPR005467">
    <property type="entry name" value="His_kinase_dom"/>
</dbReference>
<comment type="subcellular location">
    <subcellularLocation>
        <location evidence="2">Membrane</location>
    </subcellularLocation>
</comment>
<dbReference type="Pfam" id="PF00512">
    <property type="entry name" value="HisKA"/>
    <property type="match status" value="1"/>
</dbReference>
<dbReference type="InterPro" id="IPR003661">
    <property type="entry name" value="HisK_dim/P_dom"/>
</dbReference>
<evidence type="ECO:0000256" key="8">
    <source>
        <dbReference type="ARBA" id="ARBA00022840"/>
    </source>
</evidence>
<evidence type="ECO:0000256" key="3">
    <source>
        <dbReference type="ARBA" id="ARBA00012438"/>
    </source>
</evidence>
<evidence type="ECO:0000256" key="10">
    <source>
        <dbReference type="SAM" id="Phobius"/>
    </source>
</evidence>
<dbReference type="CDD" id="cd06225">
    <property type="entry name" value="HAMP"/>
    <property type="match status" value="1"/>
</dbReference>
<evidence type="ECO:0000313" key="14">
    <source>
        <dbReference type="EMBL" id="QQG66687.1"/>
    </source>
</evidence>
<dbReference type="GO" id="GO:0016020">
    <property type="term" value="C:membrane"/>
    <property type="evidence" value="ECO:0007669"/>
    <property type="project" value="UniProtKB-SubCell"/>
</dbReference>
<dbReference type="Gene3D" id="6.10.340.10">
    <property type="match status" value="1"/>
</dbReference>
<dbReference type="PANTHER" id="PTHR43065:SF42">
    <property type="entry name" value="TWO-COMPONENT SENSOR PPRA"/>
    <property type="match status" value="1"/>
</dbReference>
<reference evidence="14 15" key="1">
    <citation type="submission" date="2020-05" db="EMBL/GenBank/DDBJ databases">
        <title>Complete genome of Desulfobulbus oligotrophicus.</title>
        <authorList>
            <person name="Podar M."/>
        </authorList>
    </citation>
    <scope>NUCLEOTIDE SEQUENCE [LARGE SCALE GENOMIC DNA]</scope>
    <source>
        <strain evidence="14 15">Prop6</strain>
    </source>
</reference>
<dbReference type="InterPro" id="IPR035965">
    <property type="entry name" value="PAS-like_dom_sf"/>
</dbReference>
<dbReference type="PRINTS" id="PR00344">
    <property type="entry name" value="BCTRLSENSOR"/>
</dbReference>
<feature type="domain" description="Histidine kinase" evidence="11">
    <location>
        <begin position="528"/>
        <end position="740"/>
    </location>
</feature>
<dbReference type="InterPro" id="IPR036890">
    <property type="entry name" value="HATPase_C_sf"/>
</dbReference>
<keyword evidence="8" id="KW-0067">ATP-binding</keyword>
<dbReference type="SMART" id="SM00388">
    <property type="entry name" value="HisKA"/>
    <property type="match status" value="1"/>
</dbReference>
<comment type="catalytic activity">
    <reaction evidence="1">
        <text>ATP + protein L-histidine = ADP + protein N-phospho-L-histidine.</text>
        <dbReference type="EC" id="2.7.13.3"/>
    </reaction>
</comment>
<dbReference type="GO" id="GO:0005524">
    <property type="term" value="F:ATP binding"/>
    <property type="evidence" value="ECO:0007669"/>
    <property type="project" value="UniProtKB-KW"/>
</dbReference>
<dbReference type="PROSITE" id="PS50109">
    <property type="entry name" value="HIS_KIN"/>
    <property type="match status" value="1"/>
</dbReference>
<dbReference type="InterPro" id="IPR003660">
    <property type="entry name" value="HAMP_dom"/>
</dbReference>
<dbReference type="CDD" id="cd00082">
    <property type="entry name" value="HisKA"/>
    <property type="match status" value="1"/>
</dbReference>
<dbReference type="SMART" id="SM00387">
    <property type="entry name" value="HATPase_c"/>
    <property type="match status" value="1"/>
</dbReference>
<evidence type="ECO:0000256" key="1">
    <source>
        <dbReference type="ARBA" id="ARBA00000085"/>
    </source>
</evidence>
<feature type="domain" description="HAMP" evidence="13">
    <location>
        <begin position="325"/>
        <end position="377"/>
    </location>
</feature>
<dbReference type="RefSeq" id="WP_199262970.1">
    <property type="nucleotide sequence ID" value="NZ_CP054140.1"/>
</dbReference>
<proteinExistence type="predicted"/>
<feature type="transmembrane region" description="Helical" evidence="10">
    <location>
        <begin position="90"/>
        <end position="115"/>
    </location>
</feature>
<evidence type="ECO:0000256" key="5">
    <source>
        <dbReference type="ARBA" id="ARBA00022679"/>
    </source>
</evidence>
<dbReference type="InterPro" id="IPR003594">
    <property type="entry name" value="HATPase_dom"/>
</dbReference>
<dbReference type="SUPFAM" id="SSF158472">
    <property type="entry name" value="HAMP domain-like"/>
    <property type="match status" value="1"/>
</dbReference>
<keyword evidence="4" id="KW-0597">Phosphoprotein</keyword>
<dbReference type="KEGG" id="dog:HP555_12830"/>
<dbReference type="InterPro" id="IPR036097">
    <property type="entry name" value="HisK_dim/P_sf"/>
</dbReference>
<dbReference type="EMBL" id="CP054140">
    <property type="protein sequence ID" value="QQG66687.1"/>
    <property type="molecule type" value="Genomic_DNA"/>
</dbReference>
<keyword evidence="5" id="KW-0808">Transferase</keyword>
<feature type="transmembrane region" description="Helical" evidence="10">
    <location>
        <begin position="299"/>
        <end position="324"/>
    </location>
</feature>
<dbReference type="NCBIfam" id="TIGR00229">
    <property type="entry name" value="sensory_box"/>
    <property type="match status" value="1"/>
</dbReference>
<keyword evidence="15" id="KW-1185">Reference proteome</keyword>
<dbReference type="Gene3D" id="1.10.287.130">
    <property type="match status" value="1"/>
</dbReference>
<dbReference type="PANTHER" id="PTHR43065">
    <property type="entry name" value="SENSOR HISTIDINE KINASE"/>
    <property type="match status" value="1"/>
</dbReference>
<evidence type="ECO:0000259" key="13">
    <source>
        <dbReference type="PROSITE" id="PS50885"/>
    </source>
</evidence>
<protein>
    <recommendedName>
        <fullName evidence="3">histidine kinase</fullName>
        <ecNumber evidence="3">2.7.13.3</ecNumber>
    </recommendedName>
</protein>
<keyword evidence="10" id="KW-1133">Transmembrane helix</keyword>
<gene>
    <name evidence="14" type="ORF">HP555_12830</name>
</gene>
<dbReference type="Pfam" id="PF02518">
    <property type="entry name" value="HATPase_c"/>
    <property type="match status" value="1"/>
</dbReference>
<dbReference type="SUPFAM" id="SSF55785">
    <property type="entry name" value="PYP-like sensor domain (PAS domain)"/>
    <property type="match status" value="1"/>
</dbReference>
<dbReference type="PROSITE" id="PS50112">
    <property type="entry name" value="PAS"/>
    <property type="match status" value="1"/>
</dbReference>
<dbReference type="CDD" id="cd00130">
    <property type="entry name" value="PAS"/>
    <property type="match status" value="1"/>
</dbReference>
<dbReference type="InterPro" id="IPR013767">
    <property type="entry name" value="PAS_fold"/>
</dbReference>
<dbReference type="GO" id="GO:0000155">
    <property type="term" value="F:phosphorelay sensor kinase activity"/>
    <property type="evidence" value="ECO:0007669"/>
    <property type="project" value="InterPro"/>
</dbReference>
<dbReference type="InterPro" id="IPR000014">
    <property type="entry name" value="PAS"/>
</dbReference>
<dbReference type="SMART" id="SM00304">
    <property type="entry name" value="HAMP"/>
    <property type="match status" value="1"/>
</dbReference>
<dbReference type="Pfam" id="PF00672">
    <property type="entry name" value="HAMP"/>
    <property type="match status" value="1"/>
</dbReference>
<dbReference type="SUPFAM" id="SSF55874">
    <property type="entry name" value="ATPase domain of HSP90 chaperone/DNA topoisomerase II/histidine kinase"/>
    <property type="match status" value="1"/>
</dbReference>
<accession>A0A7T5VF11</accession>
<sequence>MLTADQKKKKQRLVRLVIVFCILLIPLLGYVQRGLLTGQFNLPISSTILIFALININGLLLLLMLYLVLRNLVELVFERRQNILGARLRTRLVICFISLSFIPTAILFFVALRFISTSMDYWFNAQIEESLQASVHLSQTIIHDSGKQAEYTGRQLATILESGTVNLNDLPALERFLSNIIAISTEGAPDSLLLLNSRHQPLLTLVGPRLQGVPYPDPPSEALRFATVANRSEVVTHKTIAGELIEAIVPVQISRTPPQTWFLITSVLIPASRLDAMHSISSGTTDYQQLIMLKAPIKFSLIIILLIITLLILFGAIWFGFFIARSLTGPIKKLAEATKRVADGDMDFIVEKEADDEMGMLIDSFNSMTSEILASNRQLARAHLALQDSNETSEQRRRYLETILENVAAGVIALDENNRITTINRFAEELLAVDPTDFLGKDFHTALPKQHVLIVENFLTELQTTGKATIERHLRVTIRKGETLSLQVNITRMVDDRQNPIGFVIVFDNLTNLEKAQRLAAWQEVARRIAHEIKNPLTPIQLSAQRLRKRYLETISDNRDIFDKCTATIVNQVDEIKKMVSEFSDFARMPKLRKERNNLTSMIHEVVVMYQEAHKQLHITSNIAPDVPAFLFDAVQIKRVLINLLDNAVAMLGDTGSITVTLSYDDPEQKARLEVIDDGPGISSDIKLRIFEPYYSTRKSGTGLGLTIAHTIVSEHGGTIRVHDNMPTGSVFTVELPVEN</sequence>
<dbReference type="SMART" id="SM00091">
    <property type="entry name" value="PAS"/>
    <property type="match status" value="1"/>
</dbReference>
<evidence type="ECO:0000313" key="15">
    <source>
        <dbReference type="Proteomes" id="UP000596092"/>
    </source>
</evidence>
<dbReference type="Gene3D" id="3.30.565.10">
    <property type="entry name" value="Histidine kinase-like ATPase, C-terminal domain"/>
    <property type="match status" value="1"/>
</dbReference>
<evidence type="ECO:0000256" key="7">
    <source>
        <dbReference type="ARBA" id="ARBA00022777"/>
    </source>
</evidence>
<evidence type="ECO:0000256" key="6">
    <source>
        <dbReference type="ARBA" id="ARBA00022741"/>
    </source>
</evidence>
<evidence type="ECO:0000259" key="12">
    <source>
        <dbReference type="PROSITE" id="PS50112"/>
    </source>
</evidence>
<keyword evidence="6" id="KW-0547">Nucleotide-binding</keyword>
<evidence type="ECO:0000256" key="9">
    <source>
        <dbReference type="ARBA" id="ARBA00023012"/>
    </source>
</evidence>
<dbReference type="AlphaFoldDB" id="A0A7T5VF11"/>
<feature type="domain" description="PAS" evidence="12">
    <location>
        <begin position="396"/>
        <end position="481"/>
    </location>
</feature>
<keyword evidence="10" id="KW-0812">Transmembrane</keyword>
<keyword evidence="10" id="KW-0472">Membrane</keyword>